<dbReference type="STRING" id="568872.GA0070624_3343"/>
<dbReference type="SUPFAM" id="SSF51735">
    <property type="entry name" value="NAD(P)-binding Rossmann-fold domains"/>
    <property type="match status" value="1"/>
</dbReference>
<dbReference type="InterPro" id="IPR055170">
    <property type="entry name" value="GFO_IDH_MocA-like_dom"/>
</dbReference>
<dbReference type="InterPro" id="IPR036291">
    <property type="entry name" value="NAD(P)-bd_dom_sf"/>
</dbReference>
<accession>A0A1C6SAY1</accession>
<feature type="domain" description="GFO/IDH/MocA-like oxidoreductase" evidence="2">
    <location>
        <begin position="130"/>
        <end position="255"/>
    </location>
</feature>
<evidence type="ECO:0000259" key="2">
    <source>
        <dbReference type="Pfam" id="PF22725"/>
    </source>
</evidence>
<proteinExistence type="predicted"/>
<dbReference type="AlphaFoldDB" id="A0A1C6SAY1"/>
<keyword evidence="4" id="KW-1185">Reference proteome</keyword>
<dbReference type="InterPro" id="IPR000683">
    <property type="entry name" value="Gfo/Idh/MocA-like_OxRdtase_N"/>
</dbReference>
<feature type="domain" description="Gfo/Idh/MocA-like oxidoreductase N-terminal" evidence="1">
    <location>
        <begin position="5"/>
        <end position="119"/>
    </location>
</feature>
<dbReference type="OrthoDB" id="179913at2"/>
<dbReference type="PANTHER" id="PTHR43377:SF1">
    <property type="entry name" value="BILIVERDIN REDUCTASE A"/>
    <property type="match status" value="1"/>
</dbReference>
<name>A0A1C6SAY1_9ACTN</name>
<dbReference type="Gene3D" id="3.30.360.10">
    <property type="entry name" value="Dihydrodipicolinate Reductase, domain 2"/>
    <property type="match status" value="1"/>
</dbReference>
<protein>
    <submittedName>
        <fullName evidence="3">Predicted dehydrogenase</fullName>
    </submittedName>
</protein>
<evidence type="ECO:0000259" key="1">
    <source>
        <dbReference type="Pfam" id="PF01408"/>
    </source>
</evidence>
<dbReference type="Proteomes" id="UP000199413">
    <property type="component" value="Unassembled WGS sequence"/>
</dbReference>
<dbReference type="RefSeq" id="WP_091342113.1">
    <property type="nucleotide sequence ID" value="NZ_FMHV01000002.1"/>
</dbReference>
<dbReference type="PANTHER" id="PTHR43377">
    <property type="entry name" value="BILIVERDIN REDUCTASE A"/>
    <property type="match status" value="1"/>
</dbReference>
<dbReference type="Pfam" id="PF22725">
    <property type="entry name" value="GFO_IDH_MocA_C3"/>
    <property type="match status" value="1"/>
</dbReference>
<evidence type="ECO:0000313" key="4">
    <source>
        <dbReference type="Proteomes" id="UP000199413"/>
    </source>
</evidence>
<dbReference type="SUPFAM" id="SSF55347">
    <property type="entry name" value="Glyceraldehyde-3-phosphate dehydrogenase-like, C-terminal domain"/>
    <property type="match status" value="1"/>
</dbReference>
<dbReference type="Pfam" id="PF01408">
    <property type="entry name" value="GFO_IDH_MocA"/>
    <property type="match status" value="1"/>
</dbReference>
<dbReference type="Gene3D" id="3.40.50.720">
    <property type="entry name" value="NAD(P)-binding Rossmann-like Domain"/>
    <property type="match status" value="1"/>
</dbReference>
<gene>
    <name evidence="3" type="ORF">GA0070624_3343</name>
</gene>
<sequence>MPQLGVGIVGAGIMGRAHASVLAEHPATRVVAVTSRTRDSAEKLAVEYDASVHPDVAALVADADVDIVVVATPDHLHAETVCAAAEAGKHVLVEKPFTTDPGDAERAVAAVRQAGVKAMTLFNHRWVPAYAQAQARIAAGDIGRPRVAYARKNDTRYVPTRMIPWADRTTCAWFLSSHDIDLVCWMFDDQVETVYASAVDGVLRGLGVDTPDAIQAQCRFRGGGVATFESCWTYPDTFPTMTDSFVEVIGERGVIHLDRKCEQIEIATEDAYQYPRNLLLRTVHGVPAGAVRDAIWHLVDCVRHDREPLVTLESSRHVTAVLAAIHRSIASGRPEAV</sequence>
<dbReference type="InterPro" id="IPR051450">
    <property type="entry name" value="Gfo/Idh/MocA_Oxidoreductases"/>
</dbReference>
<dbReference type="GO" id="GO:0000166">
    <property type="term" value="F:nucleotide binding"/>
    <property type="evidence" value="ECO:0007669"/>
    <property type="project" value="InterPro"/>
</dbReference>
<dbReference type="EMBL" id="FMHV01000002">
    <property type="protein sequence ID" value="SCL26625.1"/>
    <property type="molecule type" value="Genomic_DNA"/>
</dbReference>
<organism evidence="3 4">
    <name type="scientific">Micromonospora rhizosphaerae</name>
    <dbReference type="NCBI Taxonomy" id="568872"/>
    <lineage>
        <taxon>Bacteria</taxon>
        <taxon>Bacillati</taxon>
        <taxon>Actinomycetota</taxon>
        <taxon>Actinomycetes</taxon>
        <taxon>Micromonosporales</taxon>
        <taxon>Micromonosporaceae</taxon>
        <taxon>Micromonospora</taxon>
    </lineage>
</organism>
<evidence type="ECO:0000313" key="3">
    <source>
        <dbReference type="EMBL" id="SCL26625.1"/>
    </source>
</evidence>
<reference evidence="4" key="1">
    <citation type="submission" date="2016-06" db="EMBL/GenBank/DDBJ databases">
        <authorList>
            <person name="Varghese N."/>
            <person name="Submissions Spin"/>
        </authorList>
    </citation>
    <scope>NUCLEOTIDE SEQUENCE [LARGE SCALE GENOMIC DNA]</scope>
    <source>
        <strain evidence="4">DSM 45431</strain>
    </source>
</reference>